<gene>
    <name evidence="7" type="ORF">ACFFJG_18645</name>
</gene>
<accession>A0ABV6E6M4</accession>
<dbReference type="CDD" id="cd05907">
    <property type="entry name" value="VL_LC_FACS_like"/>
    <property type="match status" value="1"/>
</dbReference>
<keyword evidence="3" id="KW-0276">Fatty acid metabolism</keyword>
<name>A0ABV6E6M4_9ACTN</name>
<protein>
    <recommendedName>
        <fullName evidence="5">Acyl-CoA synthetase</fullName>
    </recommendedName>
</protein>
<comment type="caution">
    <text evidence="7">The sequence shown here is derived from an EMBL/GenBank/DDBJ whole genome shotgun (WGS) entry which is preliminary data.</text>
</comment>
<organism evidence="7 8">
    <name type="scientific">Nocardioides zeicaulis</name>
    <dbReference type="NCBI Taxonomy" id="1776857"/>
    <lineage>
        <taxon>Bacteria</taxon>
        <taxon>Bacillati</taxon>
        <taxon>Actinomycetota</taxon>
        <taxon>Actinomycetes</taxon>
        <taxon>Propionibacteriales</taxon>
        <taxon>Nocardioidaceae</taxon>
        <taxon>Nocardioides</taxon>
    </lineage>
</organism>
<evidence type="ECO:0000259" key="6">
    <source>
        <dbReference type="Pfam" id="PF00501"/>
    </source>
</evidence>
<dbReference type="Pfam" id="PF23562">
    <property type="entry name" value="AMP-binding_C_3"/>
    <property type="match status" value="1"/>
</dbReference>
<evidence type="ECO:0000256" key="4">
    <source>
        <dbReference type="ARBA" id="ARBA00023098"/>
    </source>
</evidence>
<dbReference type="InterPro" id="IPR000873">
    <property type="entry name" value="AMP-dep_synth/lig_dom"/>
</dbReference>
<dbReference type="Proteomes" id="UP001589698">
    <property type="component" value="Unassembled WGS sequence"/>
</dbReference>
<keyword evidence="2" id="KW-0436">Ligase</keyword>
<evidence type="ECO:0000313" key="8">
    <source>
        <dbReference type="Proteomes" id="UP001589698"/>
    </source>
</evidence>
<feature type="domain" description="AMP-dependent synthetase/ligase" evidence="6">
    <location>
        <begin position="30"/>
        <end position="445"/>
    </location>
</feature>
<dbReference type="PROSITE" id="PS00455">
    <property type="entry name" value="AMP_BINDING"/>
    <property type="match status" value="1"/>
</dbReference>
<dbReference type="EMBL" id="JBHLXH010000002">
    <property type="protein sequence ID" value="MFC0224513.1"/>
    <property type="molecule type" value="Genomic_DNA"/>
</dbReference>
<reference evidence="7 8" key="1">
    <citation type="submission" date="2024-09" db="EMBL/GenBank/DDBJ databases">
        <authorList>
            <person name="Sun Q."/>
            <person name="Mori K."/>
        </authorList>
    </citation>
    <scope>NUCLEOTIDE SEQUENCE [LARGE SCALE GENOMIC DNA]</scope>
    <source>
        <strain evidence="7 8">CCM 8654</strain>
    </source>
</reference>
<comment type="similarity">
    <text evidence="1">Belongs to the ATP-dependent AMP-binding enzyme family.</text>
</comment>
<evidence type="ECO:0000256" key="5">
    <source>
        <dbReference type="ARBA" id="ARBA00032875"/>
    </source>
</evidence>
<dbReference type="RefSeq" id="WP_378520280.1">
    <property type="nucleotide sequence ID" value="NZ_CBCSDI010000068.1"/>
</dbReference>
<dbReference type="PANTHER" id="PTHR43272">
    <property type="entry name" value="LONG-CHAIN-FATTY-ACID--COA LIGASE"/>
    <property type="match status" value="1"/>
</dbReference>
<keyword evidence="8" id="KW-1185">Reference proteome</keyword>
<proteinExistence type="inferred from homology"/>
<evidence type="ECO:0000313" key="7">
    <source>
        <dbReference type="EMBL" id="MFC0224513.1"/>
    </source>
</evidence>
<dbReference type="InterPro" id="IPR020845">
    <property type="entry name" value="AMP-binding_CS"/>
</dbReference>
<dbReference type="Pfam" id="PF00501">
    <property type="entry name" value="AMP-binding"/>
    <property type="match status" value="1"/>
</dbReference>
<dbReference type="PANTHER" id="PTHR43272:SF32">
    <property type="entry name" value="AMP-DEPENDENT SYNTHETASE_LIGASE DOMAIN-CONTAINING PROTEIN"/>
    <property type="match status" value="1"/>
</dbReference>
<evidence type="ECO:0000256" key="2">
    <source>
        <dbReference type="ARBA" id="ARBA00022598"/>
    </source>
</evidence>
<keyword evidence="4" id="KW-0443">Lipid metabolism</keyword>
<evidence type="ECO:0000256" key="3">
    <source>
        <dbReference type="ARBA" id="ARBA00022832"/>
    </source>
</evidence>
<sequence>MTIPVPDEVAAVREDYEARILGLHMPATVRQAAERYGDQPAFSDRFDVPEGQTWSTITWRETWELTQQVAAALIGLGVEKGDAVAIMATNRTAHTLADYGAMAAAAVPMSIYNTLAQDQVAFIAGEARPVVVVLEDHDRYRRWERALAEVDSIRHVVLLDEADRVDDPRAMTWDDFLARGTDTSGVEDRMDRITPDMPATYLYTSGTTGNPKGVVLTHHNVMYESVSTLDAAGLHGQQRTISYLPLAHIAERVLATYGPPFLGNHVHAIPDPAGLLGALGEVHPTAFFGVPRVWEKIKTGISAKLAEDPDPANQEMVRKAMAAGLAWTQAHEHGNEMTPEVEAAYAEADTAILGFLRLLLGLDQVRWAASAAAPMPLEVAKFMGGLGLHVYDVYGMTETTGAFTSNGPGHFKLGTVGRANPGIEVRLAEDGEILVRGPVNTPGYHRQESATRALIDEDGWIHTGDIGTVDDDGFFSVVDRKKELIITSAGKNIAPSNIENYLKESPIVGHAMALGDGQPYVVAILTLDGEIAPLVAARMGIEFTDLADLSTKPQIRAMAQAAVDAANERLSRPEQVKAWELLPHEWTAESEELTPTLKLKRRVVNAKYSDVVDSLYA</sequence>
<evidence type="ECO:0000256" key="1">
    <source>
        <dbReference type="ARBA" id="ARBA00006432"/>
    </source>
</evidence>
<dbReference type="InterPro" id="IPR042099">
    <property type="entry name" value="ANL_N_sf"/>
</dbReference>
<dbReference type="SUPFAM" id="SSF56801">
    <property type="entry name" value="Acetyl-CoA synthetase-like"/>
    <property type="match status" value="1"/>
</dbReference>
<dbReference type="Gene3D" id="3.40.50.12780">
    <property type="entry name" value="N-terminal domain of ligase-like"/>
    <property type="match status" value="1"/>
</dbReference>